<dbReference type="GeneID" id="25293729"/>
<dbReference type="AlphaFoldDB" id="A0A0D2FRI1"/>
<dbReference type="GO" id="GO:0004497">
    <property type="term" value="F:monooxygenase activity"/>
    <property type="evidence" value="ECO:0007669"/>
    <property type="project" value="UniProtKB-KW"/>
</dbReference>
<dbReference type="InterPro" id="IPR001128">
    <property type="entry name" value="Cyt_P450"/>
</dbReference>
<evidence type="ECO:0000256" key="2">
    <source>
        <dbReference type="ARBA" id="ARBA00022723"/>
    </source>
</evidence>
<keyword evidence="4 5" id="KW-0408">Iron</keyword>
<evidence type="ECO:0000256" key="3">
    <source>
        <dbReference type="ARBA" id="ARBA00023002"/>
    </source>
</evidence>
<feature type="binding site" description="axial binding residue" evidence="5">
    <location>
        <position position="463"/>
    </location>
    <ligand>
        <name>heme</name>
        <dbReference type="ChEBI" id="CHEBI:30413"/>
    </ligand>
    <ligandPart>
        <name>Fe</name>
        <dbReference type="ChEBI" id="CHEBI:18248"/>
    </ligandPart>
</feature>
<dbReference type="GO" id="GO:0016705">
    <property type="term" value="F:oxidoreductase activity, acting on paired donors, with incorporation or reduction of molecular oxygen"/>
    <property type="evidence" value="ECO:0007669"/>
    <property type="project" value="InterPro"/>
</dbReference>
<dbReference type="Proteomes" id="UP000053617">
    <property type="component" value="Unassembled WGS sequence"/>
</dbReference>
<dbReference type="PROSITE" id="PS00086">
    <property type="entry name" value="CYTOCHROME_P450"/>
    <property type="match status" value="1"/>
</dbReference>
<dbReference type="EMBL" id="KN847478">
    <property type="protein sequence ID" value="KIX04787.1"/>
    <property type="molecule type" value="Genomic_DNA"/>
</dbReference>
<dbReference type="InterPro" id="IPR002401">
    <property type="entry name" value="Cyt_P450_E_grp-I"/>
</dbReference>
<dbReference type="InterPro" id="IPR050121">
    <property type="entry name" value="Cytochrome_P450_monoxygenase"/>
</dbReference>
<evidence type="ECO:0000256" key="5">
    <source>
        <dbReference type="PIRSR" id="PIRSR602401-1"/>
    </source>
</evidence>
<keyword evidence="7" id="KW-1133">Transmembrane helix</keyword>
<keyword evidence="2 5" id="KW-0479">Metal-binding</keyword>
<dbReference type="HOGENOM" id="CLU_001570_14_0_1"/>
<keyword evidence="6" id="KW-0503">Monooxygenase</keyword>
<dbReference type="VEuPathDB" id="FungiDB:Z518_05658"/>
<dbReference type="GO" id="GO:0020037">
    <property type="term" value="F:heme binding"/>
    <property type="evidence" value="ECO:0007669"/>
    <property type="project" value="InterPro"/>
</dbReference>
<keyword evidence="7" id="KW-0472">Membrane</keyword>
<evidence type="ECO:0000256" key="4">
    <source>
        <dbReference type="ARBA" id="ARBA00023004"/>
    </source>
</evidence>
<name>A0A0D2FRI1_9EURO</name>
<evidence type="ECO:0000313" key="8">
    <source>
        <dbReference type="EMBL" id="KIX04787.1"/>
    </source>
</evidence>
<dbReference type="RefSeq" id="XP_013271923.1">
    <property type="nucleotide sequence ID" value="XM_013416469.1"/>
</dbReference>
<keyword evidence="7" id="KW-0812">Transmembrane</keyword>
<evidence type="ECO:0000256" key="7">
    <source>
        <dbReference type="SAM" id="Phobius"/>
    </source>
</evidence>
<dbReference type="InterPro" id="IPR017972">
    <property type="entry name" value="Cyt_P450_CS"/>
</dbReference>
<evidence type="ECO:0000256" key="1">
    <source>
        <dbReference type="ARBA" id="ARBA00001971"/>
    </source>
</evidence>
<accession>A0A0D2FRI1</accession>
<dbReference type="PANTHER" id="PTHR24305">
    <property type="entry name" value="CYTOCHROME P450"/>
    <property type="match status" value="1"/>
</dbReference>
<dbReference type="OrthoDB" id="2789670at2759"/>
<reference evidence="8 9" key="1">
    <citation type="submission" date="2015-01" db="EMBL/GenBank/DDBJ databases">
        <title>The Genome Sequence of Rhinocladiella mackenzie CBS 650.93.</title>
        <authorList>
            <consortium name="The Broad Institute Genomics Platform"/>
            <person name="Cuomo C."/>
            <person name="de Hoog S."/>
            <person name="Gorbushina A."/>
            <person name="Stielow B."/>
            <person name="Teixiera M."/>
            <person name="Abouelleil A."/>
            <person name="Chapman S.B."/>
            <person name="Priest M."/>
            <person name="Young S.K."/>
            <person name="Wortman J."/>
            <person name="Nusbaum C."/>
            <person name="Birren B."/>
        </authorList>
    </citation>
    <scope>NUCLEOTIDE SEQUENCE [LARGE SCALE GENOMIC DNA]</scope>
    <source>
        <strain evidence="8 9">CBS 650.93</strain>
    </source>
</reference>
<sequence length="521" mass="59028">MLGFAVLAVSSVFFPFYFVLVPILEYFRDPKRLRKYPKLSFWSGISDLPFIFEAHKGFRSNTLLQAHKRTPVVRIGPNSLSFSSPAAIKDIYGHNTPCSKDVFYSELAGTHYHLADVVDKAEHARKRKMLSSAYAIKNLEGWEHKVADMTNRLVKAFDARCTGPLPQGVCPPEQDLTVDYRMWTNLFTVAAIANIGLSEDLGFLDRGDDLIASEAADGTIKEVHFRECLHATAWAQSNLVWSYPWYKTLVKISKFLSPTYREKWRLNVDWDGIVRNRATKRLARYQGGEKLDDFFTAIMQDKTGIPNNLEWGEIVAEVSIMMNAGSDTTAIAMNNALFLLLKNPPCLEKLREELDTVLDEDEVVAPYDKVRHLPYLRACLDESMRLLPPTTFGLPRRTPPEGAPIAGEYVAGNTSVSMSSYVVHRDESIFPDAGTYKPERWLGDAGKELQPYFIAFSAGARGCIGRNISYLEQTVVLATLVHRFEFALPSPQWEPTRRENFNLSPSPMPLKVWKRKQKEIC</sequence>
<keyword evidence="9" id="KW-1185">Reference proteome</keyword>
<dbReference type="GO" id="GO:0005506">
    <property type="term" value="F:iron ion binding"/>
    <property type="evidence" value="ECO:0007669"/>
    <property type="project" value="InterPro"/>
</dbReference>
<feature type="transmembrane region" description="Helical" evidence="7">
    <location>
        <begin position="6"/>
        <end position="27"/>
    </location>
</feature>
<dbReference type="CDD" id="cd11061">
    <property type="entry name" value="CYP67-like"/>
    <property type="match status" value="1"/>
</dbReference>
<dbReference type="PRINTS" id="PR00463">
    <property type="entry name" value="EP450I"/>
</dbReference>
<dbReference type="SUPFAM" id="SSF48264">
    <property type="entry name" value="Cytochrome P450"/>
    <property type="match status" value="1"/>
</dbReference>
<dbReference type="Gene3D" id="1.10.630.10">
    <property type="entry name" value="Cytochrome P450"/>
    <property type="match status" value="1"/>
</dbReference>
<keyword evidence="5 6" id="KW-0349">Heme</keyword>
<comment type="similarity">
    <text evidence="6">Belongs to the cytochrome P450 family.</text>
</comment>
<dbReference type="Pfam" id="PF00067">
    <property type="entry name" value="p450"/>
    <property type="match status" value="1"/>
</dbReference>
<dbReference type="PANTHER" id="PTHR24305:SF172">
    <property type="entry name" value="P450, PUTATIVE (EUROFUNG)-RELATED"/>
    <property type="match status" value="1"/>
</dbReference>
<proteinExistence type="inferred from homology"/>
<organism evidence="8 9">
    <name type="scientific">Rhinocladiella mackenziei CBS 650.93</name>
    <dbReference type="NCBI Taxonomy" id="1442369"/>
    <lineage>
        <taxon>Eukaryota</taxon>
        <taxon>Fungi</taxon>
        <taxon>Dikarya</taxon>
        <taxon>Ascomycota</taxon>
        <taxon>Pezizomycotina</taxon>
        <taxon>Eurotiomycetes</taxon>
        <taxon>Chaetothyriomycetidae</taxon>
        <taxon>Chaetothyriales</taxon>
        <taxon>Herpotrichiellaceae</taxon>
        <taxon>Rhinocladiella</taxon>
    </lineage>
</organism>
<keyword evidence="3 6" id="KW-0560">Oxidoreductase</keyword>
<gene>
    <name evidence="8" type="ORF">Z518_05658</name>
</gene>
<evidence type="ECO:0000256" key="6">
    <source>
        <dbReference type="RuleBase" id="RU000461"/>
    </source>
</evidence>
<evidence type="ECO:0000313" key="9">
    <source>
        <dbReference type="Proteomes" id="UP000053617"/>
    </source>
</evidence>
<dbReference type="InterPro" id="IPR036396">
    <property type="entry name" value="Cyt_P450_sf"/>
</dbReference>
<protein>
    <recommendedName>
        <fullName evidence="10">Benzoate 4-monooxygenase cytochrome P450</fullName>
    </recommendedName>
</protein>
<evidence type="ECO:0008006" key="10">
    <source>
        <dbReference type="Google" id="ProtNLM"/>
    </source>
</evidence>
<comment type="cofactor">
    <cofactor evidence="1 5">
        <name>heme</name>
        <dbReference type="ChEBI" id="CHEBI:30413"/>
    </cofactor>
</comment>
<dbReference type="STRING" id="1442369.A0A0D2FRI1"/>
<dbReference type="PRINTS" id="PR00385">
    <property type="entry name" value="P450"/>
</dbReference>